<dbReference type="Proteomes" id="UP000264702">
    <property type="component" value="Unassembled WGS sequence"/>
</dbReference>
<sequence>MNSVLHQGSKHLKKKDFSGLSVSLKQIREANMKNDKAAAPVRNGITAPDRSMKVLHFFLCMTSVLLLILAGSSAGAQTTFGSILGTVTDPSGAAVPGTTVTLTNLGTAATQQVQSDSNGNYQFVNLMPDNYSVDFQKSGFTRLKRDSITVTVQAAVRVNAPLQVGNVSQTVNVTSQAPMVETQPGSLNQLVEGQRVQQMPLNGRNVLNLLELAPGVIPQGSVSGNPLGNQSNGSLTNNTGFGNYQIGGGMANQSAFYLDGVPLNTTYINSPALVPTQDAVQEFRVDSNAVSAEFGRFAGGVVNMATRSGTDAFHGSAYEYIRNRVLNANTYFNDLGHVPTPAFTQNQYGATIGGPIKHEKVFFFFSWEGFAFRRGNPITTTVPTQRMRNGDFGEISSQIYDPTTTCGVSGAPACPPGQTIPRQPFAGNQIPMDRLDVTAKQLMTYYGLPNLPGTINNFATNETIGGNTRQYNARIDWTASEKQRLFARYTWWSGTSNPADPFGTHYGGLASYTGNQDFVVGDTYTFNPTTIGDFRVSYVRATDGFVPEQFGDPLAPFGPNWSALASQLTIPVTPIMSISGFFGFGGTYNRSFVNDYSISGSMTKILGRHTLKFGGEVRRNDWNFEQGTSSGGSFSFDPGFTAARNSNLSSSAQGGYAFASFFLGYPATGTLAGVAPVDSLQYYGALYLQDTFAVNRRLTITPGIRWDWPEGSTEKHDRLTILQPNATDPLGAAVGLPLKGQIALVNSSAYPDRTQLAGHHKLFAPRVNAAWSPNDNLSIRAGYGLSWIPPDMINYSISPFQSPVNAATTSMVSSVGGTSSLIPSATLSNPFPQGLVPTIGHNPAELSVFEGQSVSSPIPNEPYGYAQQWNFELQQQLPDDWAFDIAYAGSKGTHLSYSTVQLNQLPDADLAQTSALDQQVTNPFYGHIASGLLSSTTVSRGQLLRPYPQFQNFQDTAGQRGGSHWSALETRIVKRFKNGGVLQGSYTWSKLISNTDTLTSWLESHGTAGVQDWNNLKGEQSLASFDVPNRAVISYVLELPFGHNKRFASNVGPVMDRVIGGWTVNGITILQSGFPLGLTTATNLTDSQGGGSRPNVNAGVQKKMNGGAVQRLNKWFNTNAFAPPPQWQFGNESRLDSTLRDDGIANYDFTVSKNIPLAERLNFEFKTEFFNLFNRQQFGDPNTQLGSSTFGIVSTTLGNPRLIQFSGRLTF</sequence>
<dbReference type="PANTHER" id="PTHR30069:SF46">
    <property type="entry name" value="OAR PROTEIN"/>
    <property type="match status" value="1"/>
</dbReference>
<dbReference type="GO" id="GO:0044718">
    <property type="term" value="P:siderophore transmembrane transport"/>
    <property type="evidence" value="ECO:0007669"/>
    <property type="project" value="TreeGrafter"/>
</dbReference>
<feature type="domain" description="TonB-dependent transporter Oar-like beta-barrel" evidence="8">
    <location>
        <begin position="306"/>
        <end position="1204"/>
    </location>
</feature>
<dbReference type="Pfam" id="PF25183">
    <property type="entry name" value="OMP_b-brl_4"/>
    <property type="match status" value="1"/>
</dbReference>
<evidence type="ECO:0000256" key="7">
    <source>
        <dbReference type="SAM" id="Phobius"/>
    </source>
</evidence>
<evidence type="ECO:0000256" key="2">
    <source>
        <dbReference type="ARBA" id="ARBA00022448"/>
    </source>
</evidence>
<reference evidence="9 10" key="1">
    <citation type="submission" date="2018-08" db="EMBL/GenBank/DDBJ databases">
        <title>Acidipila sp. 4G-K13, an acidobacterium isolated from forest soil.</title>
        <authorList>
            <person name="Gao Z.-H."/>
            <person name="Qiu L.-H."/>
        </authorList>
    </citation>
    <scope>NUCLEOTIDE SEQUENCE [LARGE SCALE GENOMIC DNA]</scope>
    <source>
        <strain evidence="9 10">4G-K13</strain>
    </source>
</reference>
<dbReference type="Gene3D" id="2.60.40.1120">
    <property type="entry name" value="Carboxypeptidase-like, regulatory domain"/>
    <property type="match status" value="1"/>
</dbReference>
<keyword evidence="10" id="KW-1185">Reference proteome</keyword>
<keyword evidence="7" id="KW-1133">Transmembrane helix</keyword>
<dbReference type="InterPro" id="IPR008969">
    <property type="entry name" value="CarboxyPept-like_regulatory"/>
</dbReference>
<dbReference type="InterPro" id="IPR039426">
    <property type="entry name" value="TonB-dep_rcpt-like"/>
</dbReference>
<evidence type="ECO:0000256" key="6">
    <source>
        <dbReference type="ARBA" id="ARBA00023237"/>
    </source>
</evidence>
<dbReference type="EMBL" id="QVQT01000001">
    <property type="protein sequence ID" value="RFU18622.1"/>
    <property type="molecule type" value="Genomic_DNA"/>
</dbReference>
<accession>A0A372IUL1</accession>
<proteinExistence type="predicted"/>
<evidence type="ECO:0000256" key="5">
    <source>
        <dbReference type="ARBA" id="ARBA00023136"/>
    </source>
</evidence>
<evidence type="ECO:0000256" key="3">
    <source>
        <dbReference type="ARBA" id="ARBA00022452"/>
    </source>
</evidence>
<keyword evidence="3" id="KW-1134">Transmembrane beta strand</keyword>
<evidence type="ECO:0000256" key="4">
    <source>
        <dbReference type="ARBA" id="ARBA00022692"/>
    </source>
</evidence>
<keyword evidence="4 7" id="KW-0812">Transmembrane</keyword>
<dbReference type="InterPro" id="IPR010917">
    <property type="entry name" value="TonB_rcpt_CS"/>
</dbReference>
<evidence type="ECO:0000256" key="1">
    <source>
        <dbReference type="ARBA" id="ARBA00004571"/>
    </source>
</evidence>
<keyword evidence="9" id="KW-0645">Protease</keyword>
<evidence type="ECO:0000313" key="9">
    <source>
        <dbReference type="EMBL" id="RFU18622.1"/>
    </source>
</evidence>
<keyword evidence="9" id="KW-0121">Carboxypeptidase</keyword>
<feature type="transmembrane region" description="Helical" evidence="7">
    <location>
        <begin position="54"/>
        <end position="74"/>
    </location>
</feature>
<comment type="subcellular location">
    <subcellularLocation>
        <location evidence="1">Cell outer membrane</location>
        <topology evidence="1">Multi-pass membrane protein</topology>
    </subcellularLocation>
</comment>
<dbReference type="Pfam" id="PF13620">
    <property type="entry name" value="CarboxypepD_reg"/>
    <property type="match status" value="1"/>
</dbReference>
<evidence type="ECO:0000259" key="8">
    <source>
        <dbReference type="Pfam" id="PF25183"/>
    </source>
</evidence>
<dbReference type="InterPro" id="IPR036942">
    <property type="entry name" value="Beta-barrel_TonB_sf"/>
</dbReference>
<dbReference type="GO" id="GO:0004180">
    <property type="term" value="F:carboxypeptidase activity"/>
    <property type="evidence" value="ECO:0007669"/>
    <property type="project" value="UniProtKB-KW"/>
</dbReference>
<keyword evidence="6" id="KW-0998">Cell outer membrane</keyword>
<dbReference type="SUPFAM" id="SSF56935">
    <property type="entry name" value="Porins"/>
    <property type="match status" value="1"/>
</dbReference>
<dbReference type="InterPro" id="IPR057601">
    <property type="entry name" value="Oar-like_b-barrel"/>
</dbReference>
<organism evidence="9 10">
    <name type="scientific">Paracidobacterium acidisoli</name>
    <dbReference type="NCBI Taxonomy" id="2303751"/>
    <lineage>
        <taxon>Bacteria</taxon>
        <taxon>Pseudomonadati</taxon>
        <taxon>Acidobacteriota</taxon>
        <taxon>Terriglobia</taxon>
        <taxon>Terriglobales</taxon>
        <taxon>Acidobacteriaceae</taxon>
        <taxon>Paracidobacterium</taxon>
    </lineage>
</organism>
<keyword evidence="9" id="KW-0378">Hydrolase</keyword>
<dbReference type="Gene3D" id="2.40.170.20">
    <property type="entry name" value="TonB-dependent receptor, beta-barrel domain"/>
    <property type="match status" value="1"/>
</dbReference>
<dbReference type="SUPFAM" id="SSF49464">
    <property type="entry name" value="Carboxypeptidase regulatory domain-like"/>
    <property type="match status" value="1"/>
</dbReference>
<comment type="caution">
    <text evidence="9">The sequence shown here is derived from an EMBL/GenBank/DDBJ whole genome shotgun (WGS) entry which is preliminary data.</text>
</comment>
<dbReference type="GO" id="GO:0015344">
    <property type="term" value="F:siderophore uptake transmembrane transporter activity"/>
    <property type="evidence" value="ECO:0007669"/>
    <property type="project" value="TreeGrafter"/>
</dbReference>
<keyword evidence="5 7" id="KW-0472">Membrane</keyword>
<keyword evidence="2" id="KW-0813">Transport</keyword>
<dbReference type="GO" id="GO:0009279">
    <property type="term" value="C:cell outer membrane"/>
    <property type="evidence" value="ECO:0007669"/>
    <property type="project" value="UniProtKB-SubCell"/>
</dbReference>
<dbReference type="AlphaFoldDB" id="A0A372IUL1"/>
<protein>
    <submittedName>
        <fullName evidence="9">Carboxypeptidase regulatory-like domain-containing protein</fullName>
    </submittedName>
</protein>
<gene>
    <name evidence="9" type="ORF">D0Y96_03500</name>
</gene>
<dbReference type="PANTHER" id="PTHR30069">
    <property type="entry name" value="TONB-DEPENDENT OUTER MEMBRANE RECEPTOR"/>
    <property type="match status" value="1"/>
</dbReference>
<name>A0A372IUL1_9BACT</name>
<evidence type="ECO:0000313" key="10">
    <source>
        <dbReference type="Proteomes" id="UP000264702"/>
    </source>
</evidence>
<dbReference type="PROSITE" id="PS01156">
    <property type="entry name" value="TONB_DEPENDENT_REC_2"/>
    <property type="match status" value="1"/>
</dbReference>